<evidence type="ECO:0000313" key="1">
    <source>
        <dbReference type="EMBL" id="KRQ00991.1"/>
    </source>
</evidence>
<dbReference type="EMBL" id="LJYG01000112">
    <property type="protein sequence ID" value="KRQ00991.1"/>
    <property type="molecule type" value="Genomic_DNA"/>
</dbReference>
<protein>
    <submittedName>
        <fullName evidence="1">Uncharacterized protein</fullName>
    </submittedName>
</protein>
<name>A0A0R3D2H6_9BRAD</name>
<accession>A0A0R3D2H6</accession>
<comment type="caution">
    <text evidence="1">The sequence shown here is derived from an EMBL/GenBank/DDBJ whole genome shotgun (WGS) entry which is preliminary data.</text>
</comment>
<evidence type="ECO:0000313" key="2">
    <source>
        <dbReference type="Proteomes" id="UP000051936"/>
    </source>
</evidence>
<gene>
    <name evidence="1" type="ORF">AOQ71_39040</name>
</gene>
<dbReference type="Proteomes" id="UP000051936">
    <property type="component" value="Unassembled WGS sequence"/>
</dbReference>
<dbReference type="STRING" id="989370.AOQ71_39040"/>
<reference evidence="1 2" key="1">
    <citation type="submission" date="2015-09" db="EMBL/GenBank/DDBJ databases">
        <title>Draft Genome Sequence of Bradyrhizobium manausense Strain BR 3351T, a Novel Symbiotic Nitrogen-Fixing Alphaproteobacterium Isolated from Brazilian Amazon Rain Forest.</title>
        <authorList>
            <person name="De Araujo J.L."/>
            <person name="Zilli J.E."/>
        </authorList>
    </citation>
    <scope>NUCLEOTIDE SEQUENCE [LARGE SCALE GENOMIC DNA]</scope>
    <source>
        <strain evidence="1 2">BR3351</strain>
    </source>
</reference>
<organism evidence="1 2">
    <name type="scientific">Bradyrhizobium manausense</name>
    <dbReference type="NCBI Taxonomy" id="989370"/>
    <lineage>
        <taxon>Bacteria</taxon>
        <taxon>Pseudomonadati</taxon>
        <taxon>Pseudomonadota</taxon>
        <taxon>Alphaproteobacteria</taxon>
        <taxon>Hyphomicrobiales</taxon>
        <taxon>Nitrobacteraceae</taxon>
        <taxon>Bradyrhizobium</taxon>
    </lineage>
</organism>
<proteinExistence type="predicted"/>
<keyword evidence="2" id="KW-1185">Reference proteome</keyword>
<sequence length="168" mass="18609">MAGNAFLAPAVQANIWEEGEAQCHVSAPEQALGDDLDDLLADFMKVSRTLTGMPLASLHESRLGREYLVRFAKLNVPAIDVRKLIAANADTADAIMNNKDIRAAAEQLIYLWYLSAFFLNTTVGPAWVYGTTDQYEQGIIWKVIGAHAPMMPMKPFQPNYWAKAPRLA</sequence>
<dbReference type="AlphaFoldDB" id="A0A0R3D2H6"/>